<feature type="region of interest" description="Disordered" evidence="1">
    <location>
        <begin position="52"/>
        <end position="87"/>
    </location>
</feature>
<dbReference type="AlphaFoldDB" id="V5G6N5"/>
<protein>
    <submittedName>
        <fullName evidence="2">Uncharacterized protein</fullName>
    </submittedName>
</protein>
<sequence>MRVHRVAVNDLTAGATMRRAGGVEHTSRSQQCEEAATRSEELLSTIWKQSREALRHQEGGESVPPWRPQEDRATAGAREERAERMKG</sequence>
<reference evidence="3" key="1">
    <citation type="journal article" date="2014" name="Genome Announc.">
        <title>Draft genome sequence of the formaldehyde-resistant fungus Byssochlamys spectabilis No. 5 (anamorph Paecilomyces variotii No. 5) (NBRC109023).</title>
        <authorList>
            <person name="Oka T."/>
            <person name="Ekino K."/>
            <person name="Fukuda K."/>
            <person name="Nomura Y."/>
        </authorList>
    </citation>
    <scope>NUCLEOTIDE SEQUENCE [LARGE SCALE GENOMIC DNA]</scope>
    <source>
        <strain evidence="3">No. 5 / NBRC 109023</strain>
    </source>
</reference>
<dbReference type="EMBL" id="BAUL01000358">
    <property type="protein sequence ID" value="GAE00139.1"/>
    <property type="molecule type" value="Genomic_DNA"/>
</dbReference>
<dbReference type="InParanoid" id="V5G6N5"/>
<proteinExistence type="predicted"/>
<keyword evidence="3" id="KW-1185">Reference proteome</keyword>
<organism evidence="2 3">
    <name type="scientific">Byssochlamys spectabilis (strain No. 5 / NBRC 109023)</name>
    <name type="common">Paecilomyces variotii</name>
    <dbReference type="NCBI Taxonomy" id="1356009"/>
    <lineage>
        <taxon>Eukaryota</taxon>
        <taxon>Fungi</taxon>
        <taxon>Dikarya</taxon>
        <taxon>Ascomycota</taxon>
        <taxon>Pezizomycotina</taxon>
        <taxon>Eurotiomycetes</taxon>
        <taxon>Eurotiomycetidae</taxon>
        <taxon>Eurotiales</taxon>
        <taxon>Thermoascaceae</taxon>
        <taxon>Paecilomyces</taxon>
    </lineage>
</organism>
<accession>V5G6N5</accession>
<name>V5G6N5_BYSSN</name>
<feature type="region of interest" description="Disordered" evidence="1">
    <location>
        <begin position="18"/>
        <end position="37"/>
    </location>
</feature>
<feature type="compositionally biased region" description="Basic and acidic residues" evidence="1">
    <location>
        <begin position="68"/>
        <end position="87"/>
    </location>
</feature>
<comment type="caution">
    <text evidence="2">The sequence shown here is derived from an EMBL/GenBank/DDBJ whole genome shotgun (WGS) entry which is preliminary data.</text>
</comment>
<dbReference type="Proteomes" id="UP000018001">
    <property type="component" value="Unassembled WGS sequence"/>
</dbReference>
<evidence type="ECO:0000313" key="3">
    <source>
        <dbReference type="Proteomes" id="UP000018001"/>
    </source>
</evidence>
<dbReference type="HOGENOM" id="CLU_2483133_0_0_1"/>
<evidence type="ECO:0000256" key="1">
    <source>
        <dbReference type="SAM" id="MobiDB-lite"/>
    </source>
</evidence>
<evidence type="ECO:0000313" key="2">
    <source>
        <dbReference type="EMBL" id="GAE00139.1"/>
    </source>
</evidence>
<gene>
    <name evidence="2" type="ORF">PVAR5_8875</name>
</gene>